<evidence type="ECO:0000256" key="1">
    <source>
        <dbReference type="SAM" id="Phobius"/>
    </source>
</evidence>
<dbReference type="RefSeq" id="WP_331256377.1">
    <property type="nucleotide sequence ID" value="NZ_CP133270.1"/>
</dbReference>
<accession>A0ABZ2C5S3</accession>
<keyword evidence="1" id="KW-0812">Transmembrane</keyword>
<evidence type="ECO:0000313" key="3">
    <source>
        <dbReference type="Proteomes" id="UP001330434"/>
    </source>
</evidence>
<gene>
    <name evidence="2" type="ORF">Bealeia1_01904</name>
</gene>
<sequence>MILETRDLRRHLLKAVGPLLGITVISYFIYHSLEGDRGLWSYFKLTQKLEMIQGEYKTLNAERLALEEKVKRLRPESIDRDLLEKQVRHLLGYGHPDEIVVFVDGESKE</sequence>
<proteinExistence type="predicted"/>
<name>A0ABZ2C5S3_9PROT</name>
<organism evidence="2 3">
    <name type="scientific">Candidatus Bealeia paramacronuclearis</name>
    <dbReference type="NCBI Taxonomy" id="1921001"/>
    <lineage>
        <taxon>Bacteria</taxon>
        <taxon>Pseudomonadati</taxon>
        <taxon>Pseudomonadota</taxon>
        <taxon>Alphaproteobacteria</taxon>
        <taxon>Holosporales</taxon>
        <taxon>Holosporaceae</taxon>
        <taxon>Candidatus Bealeia</taxon>
    </lineage>
</organism>
<dbReference type="Pfam" id="PF04977">
    <property type="entry name" value="DivIC"/>
    <property type="match status" value="1"/>
</dbReference>
<evidence type="ECO:0000313" key="2">
    <source>
        <dbReference type="EMBL" id="WVX67688.1"/>
    </source>
</evidence>
<reference evidence="2 3" key="1">
    <citation type="journal article" date="2024" name="Environ. Microbiol.">
        <title>Novel evolutionary insights on the interactions of the Holosporales (Alphaproteobacteria) with eukaryotic hosts from comparative genomics.</title>
        <authorList>
            <person name="Giovannini M."/>
            <person name="Petroni G."/>
            <person name="Castelli M."/>
        </authorList>
    </citation>
    <scope>NUCLEOTIDE SEQUENCE [LARGE SCALE GENOMIC DNA]</scope>
    <source>
        <strain evidence="2 3">US_Bl 15I1</strain>
    </source>
</reference>
<protein>
    <submittedName>
        <fullName evidence="2">Septum formation initiator family protein</fullName>
    </submittedName>
</protein>
<dbReference type="EMBL" id="CP133270">
    <property type="protein sequence ID" value="WVX67688.1"/>
    <property type="molecule type" value="Genomic_DNA"/>
</dbReference>
<keyword evidence="1" id="KW-1133">Transmembrane helix</keyword>
<keyword evidence="1" id="KW-0472">Membrane</keyword>
<dbReference type="Proteomes" id="UP001330434">
    <property type="component" value="Chromosome"/>
</dbReference>
<keyword evidence="3" id="KW-1185">Reference proteome</keyword>
<dbReference type="InterPro" id="IPR007060">
    <property type="entry name" value="FtsL/DivIC"/>
</dbReference>
<feature type="transmembrane region" description="Helical" evidence="1">
    <location>
        <begin position="12"/>
        <end position="30"/>
    </location>
</feature>